<organism evidence="2 3">
    <name type="scientific">Megasphaera massiliensis</name>
    <dbReference type="NCBI Taxonomy" id="1232428"/>
    <lineage>
        <taxon>Bacteria</taxon>
        <taxon>Bacillati</taxon>
        <taxon>Bacillota</taxon>
        <taxon>Negativicutes</taxon>
        <taxon>Veillonellales</taxon>
        <taxon>Veillonellaceae</taxon>
        <taxon>Megasphaera</taxon>
    </lineage>
</organism>
<evidence type="ECO:0000259" key="1">
    <source>
        <dbReference type="Pfam" id="PF12804"/>
    </source>
</evidence>
<dbReference type="Pfam" id="PF12804">
    <property type="entry name" value="NTP_transf_3"/>
    <property type="match status" value="1"/>
</dbReference>
<dbReference type="Gene3D" id="3.90.550.10">
    <property type="entry name" value="Spore Coat Polysaccharide Biosynthesis Protein SpsA, Chain A"/>
    <property type="match status" value="1"/>
</dbReference>
<keyword evidence="3" id="KW-1185">Reference proteome</keyword>
<dbReference type="PANTHER" id="PTHR43777:SF1">
    <property type="entry name" value="MOLYBDENUM COFACTOR CYTIDYLYLTRANSFERASE"/>
    <property type="match status" value="1"/>
</dbReference>
<accession>A0ABT1SUB7</accession>
<proteinExistence type="predicted"/>
<dbReference type="EMBL" id="JANGEW010000020">
    <property type="protein sequence ID" value="MCQ5343315.1"/>
    <property type="molecule type" value="Genomic_DNA"/>
</dbReference>
<evidence type="ECO:0000313" key="3">
    <source>
        <dbReference type="Proteomes" id="UP001206692"/>
    </source>
</evidence>
<name>A0ABT1SUB7_9FIRM</name>
<reference evidence="2 3" key="1">
    <citation type="submission" date="2022-06" db="EMBL/GenBank/DDBJ databases">
        <title>Isolation of gut microbiota from human fecal samples.</title>
        <authorList>
            <person name="Pamer E.G."/>
            <person name="Barat B."/>
            <person name="Waligurski E."/>
            <person name="Medina S."/>
            <person name="Paddock L."/>
            <person name="Mostad J."/>
        </authorList>
    </citation>
    <scope>NUCLEOTIDE SEQUENCE [LARGE SCALE GENOMIC DNA]</scope>
    <source>
        <strain evidence="2 3">DFI.1.1</strain>
    </source>
</reference>
<dbReference type="InterPro" id="IPR025877">
    <property type="entry name" value="MobA-like_NTP_Trfase"/>
</dbReference>
<evidence type="ECO:0000313" key="2">
    <source>
        <dbReference type="EMBL" id="MCQ5343315.1"/>
    </source>
</evidence>
<dbReference type="SUPFAM" id="SSF53448">
    <property type="entry name" value="Nucleotide-diphospho-sugar transferases"/>
    <property type="match status" value="1"/>
</dbReference>
<comment type="caution">
    <text evidence="2">The sequence shown here is derived from an EMBL/GenBank/DDBJ whole genome shotgun (WGS) entry which is preliminary data.</text>
</comment>
<dbReference type="RefSeq" id="WP_062411931.1">
    <property type="nucleotide sequence ID" value="NZ_JAJCIO010000022.1"/>
</dbReference>
<dbReference type="InterPro" id="IPR029044">
    <property type="entry name" value="Nucleotide-diphossugar_trans"/>
</dbReference>
<protein>
    <submittedName>
        <fullName evidence="2">Nucleotidyltransferase family protein</fullName>
    </submittedName>
</protein>
<dbReference type="Proteomes" id="UP001206692">
    <property type="component" value="Unassembled WGS sequence"/>
</dbReference>
<gene>
    <name evidence="2" type="ORF">NE675_09830</name>
</gene>
<dbReference type="PANTHER" id="PTHR43777">
    <property type="entry name" value="MOLYBDENUM COFACTOR CYTIDYLYLTRANSFERASE"/>
    <property type="match status" value="1"/>
</dbReference>
<sequence>MKIRLIFMASGFGRRFGANKLAAPVAGRPLYAYGLKSLCQGAQAFFPLSGIDCAVTVVTAHDEIAAACRQRHIDVVWNEQALEGMAASIRAGVRAYPACDAWGFFPADQPLLTGPTISRFLQQFIASGGDVGCMHNGQRRCSPALFRSSCRDELLGLFGDQGGRRLIQSPHTWVYYPVNPVELFDVDRREDAAAVLPFLSL</sequence>
<dbReference type="CDD" id="cd04182">
    <property type="entry name" value="GT_2_like_f"/>
    <property type="match status" value="1"/>
</dbReference>
<feature type="domain" description="MobA-like NTP transferase" evidence="1">
    <location>
        <begin position="6"/>
        <end position="169"/>
    </location>
</feature>